<keyword evidence="2" id="KW-1185">Reference proteome</keyword>
<evidence type="ECO:0000313" key="2">
    <source>
        <dbReference type="Proteomes" id="UP001314263"/>
    </source>
</evidence>
<comment type="caution">
    <text evidence="1">The sequence shown here is derived from an EMBL/GenBank/DDBJ whole genome shotgun (WGS) entry which is preliminary data.</text>
</comment>
<name>A0AAV1I1I2_9CHLO</name>
<reference evidence="1 2" key="1">
    <citation type="submission" date="2023-10" db="EMBL/GenBank/DDBJ databases">
        <authorList>
            <person name="Maclean D."/>
            <person name="Macfadyen A."/>
        </authorList>
    </citation>
    <scope>NUCLEOTIDE SEQUENCE [LARGE SCALE GENOMIC DNA]</scope>
</reference>
<organism evidence="1 2">
    <name type="scientific">Coccomyxa viridis</name>
    <dbReference type="NCBI Taxonomy" id="1274662"/>
    <lineage>
        <taxon>Eukaryota</taxon>
        <taxon>Viridiplantae</taxon>
        <taxon>Chlorophyta</taxon>
        <taxon>core chlorophytes</taxon>
        <taxon>Trebouxiophyceae</taxon>
        <taxon>Trebouxiophyceae incertae sedis</taxon>
        <taxon>Coccomyxaceae</taxon>
        <taxon>Coccomyxa</taxon>
    </lineage>
</organism>
<proteinExistence type="predicted"/>
<gene>
    <name evidence="1" type="ORF">CVIRNUC_003767</name>
</gene>
<dbReference type="Proteomes" id="UP001314263">
    <property type="component" value="Unassembled WGS sequence"/>
</dbReference>
<protein>
    <submittedName>
        <fullName evidence="1">Uncharacterized protein</fullName>
    </submittedName>
</protein>
<accession>A0AAV1I1I2</accession>
<dbReference type="EMBL" id="CAUYUE010000004">
    <property type="protein sequence ID" value="CAK0770440.1"/>
    <property type="molecule type" value="Genomic_DNA"/>
</dbReference>
<evidence type="ECO:0000313" key="1">
    <source>
        <dbReference type="EMBL" id="CAK0770440.1"/>
    </source>
</evidence>
<sequence>MPSMLLRSRTPLQVRSRVETCSCIRQSCRAATIAPLRALRFSGRSNVIWLTRPFRAAIPSSTAGDLLERAMHTTEVGKYCASFFETGRQSLSDHMCMDPIQQDLRMYSDCGNT</sequence>
<dbReference type="AlphaFoldDB" id="A0AAV1I1I2"/>